<evidence type="ECO:0000256" key="1">
    <source>
        <dbReference type="PROSITE-ProRule" id="PRU00047"/>
    </source>
</evidence>
<dbReference type="SUPFAM" id="SSF57756">
    <property type="entry name" value="Retrovirus zinc finger-like domains"/>
    <property type="match status" value="1"/>
</dbReference>
<dbReference type="WBParaSite" id="NBR_0002197201-mRNA-1">
    <property type="protein sequence ID" value="NBR_0002197201-mRNA-1"/>
    <property type="gene ID" value="NBR_0002197201"/>
</dbReference>
<dbReference type="SMART" id="SM00343">
    <property type="entry name" value="ZnF_C2HC"/>
    <property type="match status" value="1"/>
</dbReference>
<evidence type="ECO:0000313" key="5">
    <source>
        <dbReference type="Proteomes" id="UP000271162"/>
    </source>
</evidence>
<dbReference type="InterPro" id="IPR036875">
    <property type="entry name" value="Znf_CCHC_sf"/>
</dbReference>
<dbReference type="InterPro" id="IPR001878">
    <property type="entry name" value="Znf_CCHC"/>
</dbReference>
<keyword evidence="5" id="KW-1185">Reference proteome</keyword>
<evidence type="ECO:0000256" key="2">
    <source>
        <dbReference type="SAM" id="MobiDB-lite"/>
    </source>
</evidence>
<evidence type="ECO:0000313" key="6">
    <source>
        <dbReference type="WBParaSite" id="NBR_0002197201-mRNA-1"/>
    </source>
</evidence>
<organism evidence="6">
    <name type="scientific">Nippostrongylus brasiliensis</name>
    <name type="common">Rat hookworm</name>
    <dbReference type="NCBI Taxonomy" id="27835"/>
    <lineage>
        <taxon>Eukaryota</taxon>
        <taxon>Metazoa</taxon>
        <taxon>Ecdysozoa</taxon>
        <taxon>Nematoda</taxon>
        <taxon>Chromadorea</taxon>
        <taxon>Rhabditida</taxon>
        <taxon>Rhabditina</taxon>
        <taxon>Rhabditomorpha</taxon>
        <taxon>Strongyloidea</taxon>
        <taxon>Heligmosomidae</taxon>
        <taxon>Nippostrongylus</taxon>
    </lineage>
</organism>
<feature type="region of interest" description="Disordered" evidence="2">
    <location>
        <begin position="147"/>
        <end position="169"/>
    </location>
</feature>
<evidence type="ECO:0000259" key="3">
    <source>
        <dbReference type="PROSITE" id="PS50158"/>
    </source>
</evidence>
<proteinExistence type="predicted"/>
<dbReference type="EMBL" id="UYSL01027167">
    <property type="protein sequence ID" value="VDL86472.1"/>
    <property type="molecule type" value="Genomic_DNA"/>
</dbReference>
<feature type="domain" description="CCHC-type" evidence="3">
    <location>
        <begin position="229"/>
        <end position="243"/>
    </location>
</feature>
<keyword evidence="1" id="KW-0863">Zinc-finger</keyword>
<dbReference type="GO" id="GO:0008270">
    <property type="term" value="F:zinc ion binding"/>
    <property type="evidence" value="ECO:0007669"/>
    <property type="project" value="UniProtKB-KW"/>
</dbReference>
<keyword evidence="1" id="KW-0479">Metal-binding</keyword>
<dbReference type="Proteomes" id="UP000271162">
    <property type="component" value="Unassembled WGS sequence"/>
</dbReference>
<gene>
    <name evidence="4" type="ORF">NBR_LOCUS21973</name>
</gene>
<accession>A0A0N4YXK0</accession>
<keyword evidence="1" id="KW-0862">Zinc</keyword>
<protein>
    <submittedName>
        <fullName evidence="6">CCHC-type domain-containing protein</fullName>
    </submittedName>
</protein>
<dbReference type="GO" id="GO:0019899">
    <property type="term" value="F:enzyme binding"/>
    <property type="evidence" value="ECO:0007669"/>
    <property type="project" value="UniProtKB-ARBA"/>
</dbReference>
<dbReference type="AlphaFoldDB" id="A0A0N4YXK0"/>
<evidence type="ECO:0000313" key="4">
    <source>
        <dbReference type="EMBL" id="VDL86472.1"/>
    </source>
</evidence>
<dbReference type="GO" id="GO:0005737">
    <property type="term" value="C:cytoplasm"/>
    <property type="evidence" value="ECO:0007669"/>
    <property type="project" value="UniProtKB-ARBA"/>
</dbReference>
<reference evidence="4 5" key="2">
    <citation type="submission" date="2018-11" db="EMBL/GenBank/DDBJ databases">
        <authorList>
            <consortium name="Pathogen Informatics"/>
        </authorList>
    </citation>
    <scope>NUCLEOTIDE SEQUENCE [LARGE SCALE GENOMIC DNA]</scope>
</reference>
<name>A0A0N4YXK0_NIPBR</name>
<dbReference type="GO" id="GO:0003676">
    <property type="term" value="F:nucleic acid binding"/>
    <property type="evidence" value="ECO:0007669"/>
    <property type="project" value="InterPro"/>
</dbReference>
<sequence length="250" mass="27800">MSEEVKTTRSELVASISSQVADGIGPIISQLVDKKLKEERKGTPSCTSTQPKLSHPGLQAQASLLTKWIGQVEEIEAEPDSEEQQRKKGDLKKTLKRRLTTVVGADTDSSIFSLADNFEKVDNLIDQSDEFGKAVAEHLKKLSNSKIQESRKKARLEPPFRRSEYPGEPGVPARTFYQPSQQPFIPQFLSYPSPANFAQFQPPTIPAWTDNAFFSTMPRRGRNLLQKPCFNCGLSGHIAASCPTPRKSQQ</sequence>
<feature type="region of interest" description="Disordered" evidence="2">
    <location>
        <begin position="38"/>
        <end position="57"/>
    </location>
</feature>
<reference evidence="6" key="1">
    <citation type="submission" date="2017-02" db="UniProtKB">
        <authorList>
            <consortium name="WormBaseParasite"/>
        </authorList>
    </citation>
    <scope>IDENTIFICATION</scope>
</reference>
<dbReference type="Gene3D" id="4.10.60.10">
    <property type="entry name" value="Zinc finger, CCHC-type"/>
    <property type="match status" value="1"/>
</dbReference>
<dbReference type="PROSITE" id="PS50158">
    <property type="entry name" value="ZF_CCHC"/>
    <property type="match status" value="1"/>
</dbReference>
<dbReference type="Pfam" id="PF00098">
    <property type="entry name" value="zf-CCHC"/>
    <property type="match status" value="1"/>
</dbReference>
<feature type="compositionally biased region" description="Basic and acidic residues" evidence="2">
    <location>
        <begin position="148"/>
        <end position="165"/>
    </location>
</feature>